<dbReference type="InterPro" id="IPR010982">
    <property type="entry name" value="Lambda_DNA-bd_dom_sf"/>
</dbReference>
<dbReference type="RefSeq" id="WP_023979670.1">
    <property type="nucleotide sequence ID" value="NZ_CBLX010000004.1"/>
</dbReference>
<protein>
    <submittedName>
        <fullName evidence="6">Transcriptional regulator, LacI family</fullName>
    </submittedName>
</protein>
<dbReference type="GO" id="GO:0003700">
    <property type="term" value="F:DNA-binding transcription factor activity"/>
    <property type="evidence" value="ECO:0007669"/>
    <property type="project" value="TreeGrafter"/>
</dbReference>
<accession>A0A060QCU7</accession>
<dbReference type="Proteomes" id="UP000027583">
    <property type="component" value="Unassembled WGS sequence"/>
</dbReference>
<feature type="domain" description="HTH lacI-type" evidence="5">
    <location>
        <begin position="6"/>
        <end position="60"/>
    </location>
</feature>
<dbReference type="Pfam" id="PF00356">
    <property type="entry name" value="LacI"/>
    <property type="match status" value="1"/>
</dbReference>
<dbReference type="GO" id="GO:0000976">
    <property type="term" value="F:transcription cis-regulatory region binding"/>
    <property type="evidence" value="ECO:0007669"/>
    <property type="project" value="TreeGrafter"/>
</dbReference>
<keyword evidence="2" id="KW-0805">Transcription regulation</keyword>
<evidence type="ECO:0000259" key="5">
    <source>
        <dbReference type="PROSITE" id="PS50932"/>
    </source>
</evidence>
<dbReference type="Gene3D" id="3.40.50.2300">
    <property type="match status" value="2"/>
</dbReference>
<dbReference type="CDD" id="cd01392">
    <property type="entry name" value="HTH_LacI"/>
    <property type="match status" value="1"/>
</dbReference>
<dbReference type="CDD" id="cd06278">
    <property type="entry name" value="PBP1_LacI-like"/>
    <property type="match status" value="1"/>
</dbReference>
<sequence length="334" mass="35721">MTRRVITSIDVARHAGVSQSAVSRAFSSTASISPAMRERVFKAAEELNYKPNRIPAIMLTGRSGMIGVIVGGLGNPLYGYALEKLSAGIREAGFQVLLVQVIDDVTLDAALDQLASYRVDALITALAIGAEETVQAISALNIPVICFNSALTGPGISSVQSSNMKSGHHAATLMHGLKVRHPVWLAGPLQNAASRAREAGFMQGCAEHALEVTRIQGADDYQSGFDAMSAALAQGHRPDGLFASNDLMGCGALDAIRQHTDLRCPEDVVVIGYDNIPQAAWQAYQLSSFDQRPDALVTAALDILARSFSTPDERLSERHEIEAELVLRRSTGRV</sequence>
<name>A0A060QCU7_9PROT</name>
<dbReference type="InterPro" id="IPR000843">
    <property type="entry name" value="HTH_LacI"/>
</dbReference>
<dbReference type="SMART" id="SM00354">
    <property type="entry name" value="HTH_LACI"/>
    <property type="match status" value="1"/>
</dbReference>
<evidence type="ECO:0000256" key="2">
    <source>
        <dbReference type="ARBA" id="ARBA00023015"/>
    </source>
</evidence>
<reference evidence="6 7" key="1">
    <citation type="journal article" date="2014" name="Genome Biol. Evol.">
        <title>Acetic acid bacteria genomes reveal functional traits for adaptation to life in insect guts.</title>
        <authorList>
            <person name="Chouaia B."/>
            <person name="Gaiarsa S."/>
            <person name="Crotti E."/>
            <person name="Comandatore F."/>
            <person name="Degli Esposti M."/>
            <person name="Ricci I."/>
            <person name="Alma A."/>
            <person name="Favia G."/>
            <person name="Bandi C."/>
            <person name="Daffonchio D."/>
        </authorList>
    </citation>
    <scope>NUCLEOTIDE SEQUENCE [LARGE SCALE GENOMIC DNA]</scope>
    <source>
        <strain evidence="6 7">SF2.1</strain>
    </source>
</reference>
<dbReference type="InterPro" id="IPR028082">
    <property type="entry name" value="Peripla_BP_I"/>
</dbReference>
<dbReference type="eggNOG" id="COG1609">
    <property type="taxonomic scope" value="Bacteria"/>
</dbReference>
<dbReference type="PANTHER" id="PTHR30146:SF95">
    <property type="entry name" value="RIBOSE OPERON REPRESSOR"/>
    <property type="match status" value="1"/>
</dbReference>
<organism evidence="6 7">
    <name type="scientific">Asaia bogorensis</name>
    <dbReference type="NCBI Taxonomy" id="91915"/>
    <lineage>
        <taxon>Bacteria</taxon>
        <taxon>Pseudomonadati</taxon>
        <taxon>Pseudomonadota</taxon>
        <taxon>Alphaproteobacteria</taxon>
        <taxon>Acetobacterales</taxon>
        <taxon>Acetobacteraceae</taxon>
        <taxon>Asaia</taxon>
    </lineage>
</organism>
<evidence type="ECO:0000256" key="1">
    <source>
        <dbReference type="ARBA" id="ARBA00022491"/>
    </source>
</evidence>
<dbReference type="SUPFAM" id="SSF47413">
    <property type="entry name" value="lambda repressor-like DNA-binding domains"/>
    <property type="match status" value="1"/>
</dbReference>
<evidence type="ECO:0000313" key="6">
    <source>
        <dbReference type="EMBL" id="CDG38685.1"/>
    </source>
</evidence>
<evidence type="ECO:0000313" key="7">
    <source>
        <dbReference type="Proteomes" id="UP000027583"/>
    </source>
</evidence>
<proteinExistence type="predicted"/>
<keyword evidence="3" id="KW-0238">DNA-binding</keyword>
<evidence type="ECO:0000256" key="4">
    <source>
        <dbReference type="ARBA" id="ARBA00023163"/>
    </source>
</evidence>
<dbReference type="Pfam" id="PF13377">
    <property type="entry name" value="Peripla_BP_3"/>
    <property type="match status" value="1"/>
</dbReference>
<dbReference type="PANTHER" id="PTHR30146">
    <property type="entry name" value="LACI-RELATED TRANSCRIPTIONAL REPRESSOR"/>
    <property type="match status" value="1"/>
</dbReference>
<dbReference type="PROSITE" id="PS50932">
    <property type="entry name" value="HTH_LACI_2"/>
    <property type="match status" value="1"/>
</dbReference>
<evidence type="ECO:0000256" key="3">
    <source>
        <dbReference type="ARBA" id="ARBA00023125"/>
    </source>
</evidence>
<gene>
    <name evidence="6" type="ORF">ASAP_0640</name>
</gene>
<dbReference type="InterPro" id="IPR046335">
    <property type="entry name" value="LacI/GalR-like_sensor"/>
</dbReference>
<dbReference type="SUPFAM" id="SSF53822">
    <property type="entry name" value="Periplasmic binding protein-like I"/>
    <property type="match status" value="1"/>
</dbReference>
<dbReference type="Gene3D" id="1.10.260.40">
    <property type="entry name" value="lambda repressor-like DNA-binding domains"/>
    <property type="match status" value="1"/>
</dbReference>
<keyword evidence="1" id="KW-0678">Repressor</keyword>
<keyword evidence="4" id="KW-0804">Transcription</keyword>
<reference evidence="6 7" key="2">
    <citation type="journal article" date="2014" name="PLoS ONE">
        <title>Evolution of mitochondria reconstructed from the energy metabolism of living bacteria.</title>
        <authorList>
            <person name="Degli Esposti M."/>
            <person name="Chouaia B."/>
            <person name="Comandatore F."/>
            <person name="Crotti E."/>
            <person name="Sassera D."/>
            <person name="Lievens P.M."/>
            <person name="Daffonchio D."/>
            <person name="Bandi C."/>
        </authorList>
    </citation>
    <scope>NUCLEOTIDE SEQUENCE [LARGE SCALE GENOMIC DNA]</scope>
    <source>
        <strain evidence="6 7">SF2.1</strain>
    </source>
</reference>
<dbReference type="AlphaFoldDB" id="A0A060QCU7"/>
<comment type="caution">
    <text evidence="6">The sequence shown here is derived from an EMBL/GenBank/DDBJ whole genome shotgun (WGS) entry which is preliminary data.</text>
</comment>
<dbReference type="EMBL" id="CBLX010000004">
    <property type="protein sequence ID" value="CDG38685.1"/>
    <property type="molecule type" value="Genomic_DNA"/>
</dbReference>